<protein>
    <submittedName>
        <fullName evidence="8">MATE family efflux transporter</fullName>
    </submittedName>
    <submittedName>
        <fullName evidence="9">Putative MATE family efflux protein</fullName>
    </submittedName>
</protein>
<dbReference type="AlphaFoldDB" id="A0A2P8CI60"/>
<feature type="transmembrane region" description="Helical" evidence="7">
    <location>
        <begin position="323"/>
        <end position="340"/>
    </location>
</feature>
<organism evidence="9 10">
    <name type="scientific">Prolixibacter denitrificans</name>
    <dbReference type="NCBI Taxonomy" id="1541063"/>
    <lineage>
        <taxon>Bacteria</taxon>
        <taxon>Pseudomonadati</taxon>
        <taxon>Bacteroidota</taxon>
        <taxon>Bacteroidia</taxon>
        <taxon>Marinilabiliales</taxon>
        <taxon>Prolixibacteraceae</taxon>
        <taxon>Prolixibacter</taxon>
    </lineage>
</organism>
<name>A0A2P8CI60_9BACT</name>
<dbReference type="InterPro" id="IPR052031">
    <property type="entry name" value="Membrane_Transporter-Flippase"/>
</dbReference>
<evidence type="ECO:0000313" key="10">
    <source>
        <dbReference type="Proteomes" id="UP000240621"/>
    </source>
</evidence>
<evidence type="ECO:0000313" key="9">
    <source>
        <dbReference type="EMBL" id="PSK84667.1"/>
    </source>
</evidence>
<gene>
    <name evidence="9" type="ORF">CLV93_102458</name>
    <name evidence="8" type="ORF">JCM18694_10790</name>
</gene>
<evidence type="ECO:0000256" key="5">
    <source>
        <dbReference type="ARBA" id="ARBA00022989"/>
    </source>
</evidence>
<evidence type="ECO:0000256" key="6">
    <source>
        <dbReference type="ARBA" id="ARBA00023136"/>
    </source>
</evidence>
<reference evidence="8 11" key="2">
    <citation type="submission" date="2019-10" db="EMBL/GenBank/DDBJ databases">
        <title>Prolixibacter strains distinguished by the presence of nitrate reductase genes were adept at nitrate-dependent anaerobic corrosion of metallic iron and carbon steel.</title>
        <authorList>
            <person name="Iino T."/>
            <person name="Shono N."/>
            <person name="Ito K."/>
            <person name="Nakamura R."/>
            <person name="Sueoka K."/>
            <person name="Harayama S."/>
            <person name="Ohkuma M."/>
        </authorList>
    </citation>
    <scope>NUCLEOTIDE SEQUENCE [LARGE SCALE GENOMIC DNA]</scope>
    <source>
        <strain evidence="8 11">MIC1-1</strain>
    </source>
</reference>
<evidence type="ECO:0000256" key="3">
    <source>
        <dbReference type="ARBA" id="ARBA00022475"/>
    </source>
</evidence>
<dbReference type="InterPro" id="IPR002528">
    <property type="entry name" value="MATE_fam"/>
</dbReference>
<evidence type="ECO:0000256" key="2">
    <source>
        <dbReference type="ARBA" id="ARBA00022448"/>
    </source>
</evidence>
<dbReference type="RefSeq" id="WP_106541247.1">
    <property type="nucleotide sequence ID" value="NZ_BLAU01000001.1"/>
</dbReference>
<dbReference type="CDD" id="cd13145">
    <property type="entry name" value="MATE_like_5"/>
    <property type="match status" value="1"/>
</dbReference>
<feature type="transmembrane region" description="Helical" evidence="7">
    <location>
        <begin position="56"/>
        <end position="77"/>
    </location>
</feature>
<dbReference type="GO" id="GO:0015297">
    <property type="term" value="F:antiporter activity"/>
    <property type="evidence" value="ECO:0007669"/>
    <property type="project" value="InterPro"/>
</dbReference>
<proteinExistence type="predicted"/>
<keyword evidence="11" id="KW-1185">Reference proteome</keyword>
<evidence type="ECO:0000313" key="8">
    <source>
        <dbReference type="EMBL" id="GET20833.1"/>
    </source>
</evidence>
<dbReference type="OrthoDB" id="9776324at2"/>
<feature type="transmembrane region" description="Helical" evidence="7">
    <location>
        <begin position="12"/>
        <end position="36"/>
    </location>
</feature>
<keyword evidence="2" id="KW-0813">Transport</keyword>
<feature type="transmembrane region" description="Helical" evidence="7">
    <location>
        <begin position="197"/>
        <end position="217"/>
    </location>
</feature>
<dbReference type="NCBIfam" id="TIGR00797">
    <property type="entry name" value="matE"/>
    <property type="match status" value="1"/>
</dbReference>
<dbReference type="PIRSF" id="PIRSF006603">
    <property type="entry name" value="DinF"/>
    <property type="match status" value="1"/>
</dbReference>
<keyword evidence="3" id="KW-1003">Cell membrane</keyword>
<feature type="transmembrane region" description="Helical" evidence="7">
    <location>
        <begin position="287"/>
        <end position="311"/>
    </location>
</feature>
<feature type="transmembrane region" description="Helical" evidence="7">
    <location>
        <begin position="135"/>
        <end position="156"/>
    </location>
</feature>
<dbReference type="GO" id="GO:0042910">
    <property type="term" value="F:xenobiotic transmembrane transporter activity"/>
    <property type="evidence" value="ECO:0007669"/>
    <property type="project" value="InterPro"/>
</dbReference>
<accession>A0A2P8CI60</accession>
<feature type="transmembrane region" description="Helical" evidence="7">
    <location>
        <begin position="255"/>
        <end position="281"/>
    </location>
</feature>
<comment type="caution">
    <text evidence="9">The sequence shown here is derived from an EMBL/GenBank/DDBJ whole genome shotgun (WGS) entry which is preliminary data.</text>
</comment>
<dbReference type="PANTHER" id="PTHR43549">
    <property type="entry name" value="MULTIDRUG RESISTANCE PROTEIN YPNP-RELATED"/>
    <property type="match status" value="1"/>
</dbReference>
<feature type="transmembrane region" description="Helical" evidence="7">
    <location>
        <begin position="89"/>
        <end position="115"/>
    </location>
</feature>
<evidence type="ECO:0000256" key="4">
    <source>
        <dbReference type="ARBA" id="ARBA00022692"/>
    </source>
</evidence>
<dbReference type="Proteomes" id="UP000396862">
    <property type="component" value="Unassembled WGS sequence"/>
</dbReference>
<reference evidence="9 10" key="1">
    <citation type="submission" date="2018-03" db="EMBL/GenBank/DDBJ databases">
        <title>Genomic Encyclopedia of Archaeal and Bacterial Type Strains, Phase II (KMG-II): from individual species to whole genera.</title>
        <authorList>
            <person name="Goeker M."/>
        </authorList>
    </citation>
    <scope>NUCLEOTIDE SEQUENCE [LARGE SCALE GENOMIC DNA]</scope>
    <source>
        <strain evidence="9 10">DSM 27267</strain>
    </source>
</reference>
<keyword evidence="4 7" id="KW-0812">Transmembrane</keyword>
<dbReference type="Proteomes" id="UP000240621">
    <property type="component" value="Unassembled WGS sequence"/>
</dbReference>
<evidence type="ECO:0000313" key="11">
    <source>
        <dbReference type="Proteomes" id="UP000396862"/>
    </source>
</evidence>
<feature type="transmembrane region" description="Helical" evidence="7">
    <location>
        <begin position="390"/>
        <end position="413"/>
    </location>
</feature>
<evidence type="ECO:0000256" key="7">
    <source>
        <dbReference type="SAM" id="Phobius"/>
    </source>
</evidence>
<evidence type="ECO:0000256" key="1">
    <source>
        <dbReference type="ARBA" id="ARBA00004651"/>
    </source>
</evidence>
<sequence>MNSRSNFTTAPLPGLIKQLAVPASVGFIFNTLFNVADTWYGGLLSTKVLASLSLSFPVFFIILALGTGLGTGTTALISHALGAGKFKEARLYGIQAISFAIVNSVLLTIIGFFLAPILFRIMGAEGEYLDTALQYMYLILCGTVFFLMNNIFNAFLTSRGDTRTYRNFLIAGFFLNLGFDPWFMFGGLGVPAMGIKGIALSTVMIQFIGMFYLLFVVRSRGILLHLNYRELFPRKLFFTNLFKQGFPASLNMMTIALGIFIITAFAGRFGANTVAAFGIAIRIEQMALLPTIGLNIATLTLTGQNMGALLLHRVYETWKLSQTYGIIIILIGSTLVFFFARQLVGFFTEDPDVVGIGVEYLHVGVFYFLSYIILNISVSTLQGMKKPMYAIWIGLYRRLLVPLPLFYFLAVILNWGTKGIWWSLFIVNWTAAIYTFFYTRKKIRKVAHIHTSKT</sequence>
<keyword evidence="5 7" id="KW-1133">Transmembrane helix</keyword>
<dbReference type="InterPro" id="IPR048279">
    <property type="entry name" value="MdtK-like"/>
</dbReference>
<dbReference type="Pfam" id="PF01554">
    <property type="entry name" value="MatE"/>
    <property type="match status" value="2"/>
</dbReference>
<comment type="subcellular location">
    <subcellularLocation>
        <location evidence="1">Cell membrane</location>
        <topology evidence="1">Multi-pass membrane protein</topology>
    </subcellularLocation>
</comment>
<keyword evidence="6 7" id="KW-0472">Membrane</keyword>
<dbReference type="EMBL" id="PYGC01000002">
    <property type="protein sequence ID" value="PSK84667.1"/>
    <property type="molecule type" value="Genomic_DNA"/>
</dbReference>
<feature type="transmembrane region" description="Helical" evidence="7">
    <location>
        <begin position="168"/>
        <end position="185"/>
    </location>
</feature>
<dbReference type="GO" id="GO:0005886">
    <property type="term" value="C:plasma membrane"/>
    <property type="evidence" value="ECO:0007669"/>
    <property type="project" value="UniProtKB-SubCell"/>
</dbReference>
<feature type="transmembrane region" description="Helical" evidence="7">
    <location>
        <begin position="419"/>
        <end position="438"/>
    </location>
</feature>
<dbReference type="EMBL" id="BLAU01000001">
    <property type="protein sequence ID" value="GET20833.1"/>
    <property type="molecule type" value="Genomic_DNA"/>
</dbReference>
<dbReference type="PANTHER" id="PTHR43549:SF3">
    <property type="entry name" value="MULTIDRUG RESISTANCE PROTEIN YPNP-RELATED"/>
    <property type="match status" value="1"/>
</dbReference>
<feature type="transmembrane region" description="Helical" evidence="7">
    <location>
        <begin position="360"/>
        <end position="378"/>
    </location>
</feature>